<feature type="transmembrane region" description="Helical" evidence="1">
    <location>
        <begin position="7"/>
        <end position="26"/>
    </location>
</feature>
<evidence type="ECO:0000256" key="1">
    <source>
        <dbReference type="SAM" id="Phobius"/>
    </source>
</evidence>
<keyword evidence="1" id="KW-1133">Transmembrane helix</keyword>
<reference evidence="2 3" key="1">
    <citation type="submission" date="2024-06" db="EMBL/GenBank/DDBJ databases">
        <authorList>
            <person name="Steensen K."/>
            <person name="Seneca J."/>
            <person name="Bartlau N."/>
            <person name="Yu A.X."/>
            <person name="Polz M.F."/>
        </authorList>
    </citation>
    <scope>NUCLEOTIDE SEQUENCE [LARGE SCALE GENOMIC DNA]</scope>
    <source>
        <strain evidence="2 3">5S240</strain>
    </source>
</reference>
<keyword evidence="1" id="KW-0472">Membrane</keyword>
<evidence type="ECO:0000313" key="3">
    <source>
        <dbReference type="Proteomes" id="UP001569177"/>
    </source>
</evidence>
<keyword evidence="3" id="KW-1185">Reference proteome</keyword>
<dbReference type="EMBL" id="JBGOOJ010000048">
    <property type="protein sequence ID" value="MEZ8092413.1"/>
    <property type="molecule type" value="Genomic_DNA"/>
</dbReference>
<proteinExistence type="predicted"/>
<dbReference type="RefSeq" id="WP_017058480.1">
    <property type="nucleotide sequence ID" value="NZ_JBGONX010000050.1"/>
</dbReference>
<sequence>MDSIKEILLSFGGATVVIGLLSSFLAKLISTRVAQEQNAVILSELENLKHKLSTAQTSYGQQIEHIVSYYDVYYKHYRRCQEVAGQDVISHPENGVLDTKEAYEKKLDKFAEEWEKLEPRIRLVLPEDAFLLHIESIHAFNDFTRILKSLPSNHSELKGPLIEQFVVVDQVKEKLERSLRHYLRTDVLQSN</sequence>
<comment type="caution">
    <text evidence="2">The sequence shown here is derived from an EMBL/GenBank/DDBJ whole genome shotgun (WGS) entry which is preliminary data.</text>
</comment>
<keyword evidence="1" id="KW-0812">Transmembrane</keyword>
<gene>
    <name evidence="2" type="ORF">ACED24_20340</name>
</gene>
<accession>A0ABV4LNB9</accession>
<protein>
    <submittedName>
        <fullName evidence="2">Uncharacterized protein</fullName>
    </submittedName>
</protein>
<evidence type="ECO:0000313" key="2">
    <source>
        <dbReference type="EMBL" id="MEZ8092413.1"/>
    </source>
</evidence>
<organism evidence="2 3">
    <name type="scientific">Vibrio kanaloae</name>
    <dbReference type="NCBI Taxonomy" id="170673"/>
    <lineage>
        <taxon>Bacteria</taxon>
        <taxon>Pseudomonadati</taxon>
        <taxon>Pseudomonadota</taxon>
        <taxon>Gammaproteobacteria</taxon>
        <taxon>Vibrionales</taxon>
        <taxon>Vibrionaceae</taxon>
        <taxon>Vibrio</taxon>
    </lineage>
</organism>
<dbReference type="Proteomes" id="UP001569177">
    <property type="component" value="Unassembled WGS sequence"/>
</dbReference>
<name>A0ABV4LNB9_9VIBR</name>